<name>A0ABT9SMB3_9FLAO</name>
<evidence type="ECO:0000313" key="2">
    <source>
        <dbReference type="Proteomes" id="UP001235513"/>
    </source>
</evidence>
<organism evidence="1 2">
    <name type="scientific">Chryseobacterium lathyri</name>
    <dbReference type="NCBI Taxonomy" id="395933"/>
    <lineage>
        <taxon>Bacteria</taxon>
        <taxon>Pseudomonadati</taxon>
        <taxon>Bacteroidota</taxon>
        <taxon>Flavobacteriia</taxon>
        <taxon>Flavobacteriales</taxon>
        <taxon>Weeksellaceae</taxon>
        <taxon>Chryseobacterium group</taxon>
        <taxon>Chryseobacterium</taxon>
    </lineage>
</organism>
<dbReference type="InterPro" id="IPR008949">
    <property type="entry name" value="Isoprenoid_synthase_dom_sf"/>
</dbReference>
<proteinExistence type="predicted"/>
<accession>A0ABT9SMB3</accession>
<gene>
    <name evidence="1" type="ORF">J2T04_002457</name>
</gene>
<dbReference type="RefSeq" id="WP_306843923.1">
    <property type="nucleotide sequence ID" value="NZ_JAUSRL010000003.1"/>
</dbReference>
<comment type="caution">
    <text evidence="1">The sequence shown here is derived from an EMBL/GenBank/DDBJ whole genome shotgun (WGS) entry which is preliminary data.</text>
</comment>
<dbReference type="Pfam" id="PF19086">
    <property type="entry name" value="Terpene_syn_C_2"/>
    <property type="match status" value="1"/>
</dbReference>
<dbReference type="SUPFAM" id="SSF48576">
    <property type="entry name" value="Terpenoid synthases"/>
    <property type="match status" value="1"/>
</dbReference>
<dbReference type="EMBL" id="JAUSRL010000003">
    <property type="protein sequence ID" value="MDP9960573.1"/>
    <property type="molecule type" value="Genomic_DNA"/>
</dbReference>
<reference evidence="1 2" key="1">
    <citation type="submission" date="2023-07" db="EMBL/GenBank/DDBJ databases">
        <title>Sorghum-associated microbial communities from plants grown in Nebraska, USA.</title>
        <authorList>
            <person name="Schachtman D."/>
        </authorList>
    </citation>
    <scope>NUCLEOTIDE SEQUENCE [LARGE SCALE GENOMIC DNA]</scope>
    <source>
        <strain evidence="1 2">CC351</strain>
    </source>
</reference>
<evidence type="ECO:0000313" key="1">
    <source>
        <dbReference type="EMBL" id="MDP9960573.1"/>
    </source>
</evidence>
<dbReference type="Proteomes" id="UP001235513">
    <property type="component" value="Unassembled WGS sequence"/>
</dbReference>
<sequence>MKTERKLTINPKDFFPPGYYPWADGFSSPTELMKKAADDWYNHAYSFLSTEAKEKYKEQFLHVAASRMTSEAASIPDEHIIPCNRWMIWMTVFDDVYGLCSLEKLEKISIQINSIFQGRTPEAHEDGLFHEAAIMRNEFMSFLPEEWMLQFIENMNTYVKYGLIEECQYSRLGKIPPPYLF</sequence>
<dbReference type="Gene3D" id="1.10.600.10">
    <property type="entry name" value="Farnesyl Diphosphate Synthase"/>
    <property type="match status" value="1"/>
</dbReference>
<protein>
    <submittedName>
        <fullName evidence="1">Uncharacterized protein</fullName>
    </submittedName>
</protein>
<keyword evidence="2" id="KW-1185">Reference proteome</keyword>